<reference evidence="4" key="1">
    <citation type="journal article" date="2013" name="Nature">
        <title>Pan genome of the phytoplankton Emiliania underpins its global distribution.</title>
        <authorList>
            <person name="Read B.A."/>
            <person name="Kegel J."/>
            <person name="Klute M.J."/>
            <person name="Kuo A."/>
            <person name="Lefebvre S.C."/>
            <person name="Maumus F."/>
            <person name="Mayer C."/>
            <person name="Miller J."/>
            <person name="Monier A."/>
            <person name="Salamov A."/>
            <person name="Young J."/>
            <person name="Aguilar M."/>
            <person name="Claverie J.M."/>
            <person name="Frickenhaus S."/>
            <person name="Gonzalez K."/>
            <person name="Herman E.K."/>
            <person name="Lin Y.C."/>
            <person name="Napier J."/>
            <person name="Ogata H."/>
            <person name="Sarno A.F."/>
            <person name="Shmutz J."/>
            <person name="Schroeder D."/>
            <person name="de Vargas C."/>
            <person name="Verret F."/>
            <person name="von Dassow P."/>
            <person name="Valentin K."/>
            <person name="Van de Peer Y."/>
            <person name="Wheeler G."/>
            <person name="Dacks J.B."/>
            <person name="Delwiche C.F."/>
            <person name="Dyhrman S.T."/>
            <person name="Glockner G."/>
            <person name="John U."/>
            <person name="Richards T."/>
            <person name="Worden A.Z."/>
            <person name="Zhang X."/>
            <person name="Grigoriev I.V."/>
            <person name="Allen A.E."/>
            <person name="Bidle K."/>
            <person name="Borodovsky M."/>
            <person name="Bowler C."/>
            <person name="Brownlee C."/>
            <person name="Cock J.M."/>
            <person name="Elias M."/>
            <person name="Gladyshev V.N."/>
            <person name="Groth M."/>
            <person name="Guda C."/>
            <person name="Hadaegh A."/>
            <person name="Iglesias-Rodriguez M.D."/>
            <person name="Jenkins J."/>
            <person name="Jones B.M."/>
            <person name="Lawson T."/>
            <person name="Leese F."/>
            <person name="Lindquist E."/>
            <person name="Lobanov A."/>
            <person name="Lomsadze A."/>
            <person name="Malik S.B."/>
            <person name="Marsh M.E."/>
            <person name="Mackinder L."/>
            <person name="Mock T."/>
            <person name="Mueller-Roeber B."/>
            <person name="Pagarete A."/>
            <person name="Parker M."/>
            <person name="Probert I."/>
            <person name="Quesneville H."/>
            <person name="Raines C."/>
            <person name="Rensing S.A."/>
            <person name="Riano-Pachon D.M."/>
            <person name="Richier S."/>
            <person name="Rokitta S."/>
            <person name="Shiraiwa Y."/>
            <person name="Soanes D.M."/>
            <person name="van der Giezen M."/>
            <person name="Wahlund T.M."/>
            <person name="Williams B."/>
            <person name="Wilson W."/>
            <person name="Wolfe G."/>
            <person name="Wurch L.L."/>
        </authorList>
    </citation>
    <scope>NUCLEOTIDE SEQUENCE</scope>
</reference>
<dbReference type="RefSeq" id="XP_005781047.1">
    <property type="nucleotide sequence ID" value="XM_005780990.1"/>
</dbReference>
<dbReference type="Proteomes" id="UP000013827">
    <property type="component" value="Unassembled WGS sequence"/>
</dbReference>
<dbReference type="PANTHER" id="PTHR48094:SF20">
    <property type="entry name" value="PROTEIN_NUCLEIC ACID DEGLYCASE 1"/>
    <property type="match status" value="1"/>
</dbReference>
<dbReference type="GO" id="GO:0019172">
    <property type="term" value="F:glyoxalase III activity"/>
    <property type="evidence" value="ECO:0007669"/>
    <property type="project" value="TreeGrafter"/>
</dbReference>
<evidence type="ECO:0000313" key="3">
    <source>
        <dbReference type="EnsemblProtists" id="EOD28618"/>
    </source>
</evidence>
<evidence type="ECO:0000313" key="4">
    <source>
        <dbReference type="Proteomes" id="UP000013827"/>
    </source>
</evidence>
<dbReference type="EnsemblProtists" id="EOD28618">
    <property type="protein sequence ID" value="EOD28618"/>
    <property type="gene ID" value="EMIHUDRAFT_234749"/>
</dbReference>
<evidence type="ECO:0000259" key="2">
    <source>
        <dbReference type="Pfam" id="PF01965"/>
    </source>
</evidence>
<dbReference type="Gene3D" id="3.40.50.880">
    <property type="match status" value="1"/>
</dbReference>
<accession>A0A0D3JYN3</accession>
<dbReference type="Pfam" id="PF01965">
    <property type="entry name" value="DJ-1_PfpI"/>
    <property type="match status" value="1"/>
</dbReference>
<sequence>MPRTPYSQGSCANCGAHRVLKYAHRTICCRYACQKVAAAQRRARLADGGADDAVAPTFCYKIEARLHRPSVSSPAFVVIVAVAKALRSLDSLVYPLRCARAALRYKVGLAYHGNAAETGRPPWSGAMNLDDIRPTPGKTRVYLKSFQGQCATCGAQRLLKYAQRTICCRYACLKAAAAKRRARHADGSFSDMRLFELEAICENCLAKKSPKIALKKQQRESEEEDAEAAIAEHEKDRSPAAGEENLGVAPYRLYVDHERITQFEFFFPIPTMGACTSKLREDGTYDPSPFTLMVATSSRTKYVKQDHDGKVYAGTKPILVVCTDEGHLEMANGKVFNTGNHPVEMFVPMLHFKDVGFTFDIATARGKPVVLEMWAYPNKDESVKALYEEVKAMLEKPKKIEDIVNLDGYAAVFIPGGHGCMVNLPACQPLGKLLNQAHARALPTVTLCHGPCALLATCAETSGEAQCTYAGYKTMCFTDKTDAFTPSIGYLPGPMPWKVEECLVAKGVEVLNKSETGAVTQDRELITGDSPDAAHNLGVLAAPLLVQYATEHGL</sequence>
<dbReference type="GO" id="GO:0005737">
    <property type="term" value="C:cytoplasm"/>
    <property type="evidence" value="ECO:0007669"/>
    <property type="project" value="TreeGrafter"/>
</dbReference>
<dbReference type="PANTHER" id="PTHR48094">
    <property type="entry name" value="PROTEIN/NUCLEIC ACID DEGLYCASE DJ-1-RELATED"/>
    <property type="match status" value="1"/>
</dbReference>
<reference evidence="3" key="2">
    <citation type="submission" date="2024-10" db="UniProtKB">
        <authorList>
            <consortium name="EnsemblProtists"/>
        </authorList>
    </citation>
    <scope>IDENTIFICATION</scope>
</reference>
<dbReference type="AlphaFoldDB" id="A0A0D3JYN3"/>
<dbReference type="GeneID" id="17274205"/>
<feature type="domain" description="DJ-1/PfpI" evidence="2">
    <location>
        <begin position="342"/>
        <end position="458"/>
    </location>
</feature>
<dbReference type="HOGENOM" id="CLU_492154_0_0_1"/>
<name>A0A0D3JYN3_EMIH1</name>
<protein>
    <recommendedName>
        <fullName evidence="2">DJ-1/PfpI domain-containing protein</fullName>
    </recommendedName>
</protein>
<dbReference type="KEGG" id="ehx:EMIHUDRAFT_234749"/>
<dbReference type="SUPFAM" id="SSF52317">
    <property type="entry name" value="Class I glutamine amidotransferase-like"/>
    <property type="match status" value="1"/>
</dbReference>
<dbReference type="InterPro" id="IPR029062">
    <property type="entry name" value="Class_I_gatase-like"/>
</dbReference>
<dbReference type="InterPro" id="IPR002818">
    <property type="entry name" value="DJ-1/PfpI"/>
</dbReference>
<dbReference type="InterPro" id="IPR050325">
    <property type="entry name" value="Prot/Nucl_acid_deglycase"/>
</dbReference>
<feature type="region of interest" description="Disordered" evidence="1">
    <location>
        <begin position="215"/>
        <end position="242"/>
    </location>
</feature>
<dbReference type="GO" id="GO:0019243">
    <property type="term" value="P:methylglyoxal catabolic process to D-lactate via S-lactoyl-glutathione"/>
    <property type="evidence" value="ECO:0007669"/>
    <property type="project" value="TreeGrafter"/>
</dbReference>
<dbReference type="PaxDb" id="2903-EOD28618"/>
<proteinExistence type="predicted"/>
<dbReference type="eggNOG" id="ENOG502S05B">
    <property type="taxonomic scope" value="Eukaryota"/>
</dbReference>
<organism evidence="3 4">
    <name type="scientific">Emiliania huxleyi (strain CCMP1516)</name>
    <dbReference type="NCBI Taxonomy" id="280463"/>
    <lineage>
        <taxon>Eukaryota</taxon>
        <taxon>Haptista</taxon>
        <taxon>Haptophyta</taxon>
        <taxon>Prymnesiophyceae</taxon>
        <taxon>Isochrysidales</taxon>
        <taxon>Noelaerhabdaceae</taxon>
        <taxon>Emiliania</taxon>
    </lineage>
</organism>
<evidence type="ECO:0000256" key="1">
    <source>
        <dbReference type="SAM" id="MobiDB-lite"/>
    </source>
</evidence>
<keyword evidence="4" id="KW-1185">Reference proteome</keyword>